<organism evidence="5 6">
    <name type="scientific">Arthrobacter koreensis</name>
    <dbReference type="NCBI Taxonomy" id="199136"/>
    <lineage>
        <taxon>Bacteria</taxon>
        <taxon>Bacillati</taxon>
        <taxon>Actinomycetota</taxon>
        <taxon>Actinomycetes</taxon>
        <taxon>Micrococcales</taxon>
        <taxon>Micrococcaceae</taxon>
        <taxon>Arthrobacter</taxon>
    </lineage>
</organism>
<feature type="domain" description="HTH gntR-type" evidence="4">
    <location>
        <begin position="13"/>
        <end position="81"/>
    </location>
</feature>
<dbReference type="Proteomes" id="UP001063368">
    <property type="component" value="Chromosome"/>
</dbReference>
<protein>
    <submittedName>
        <fullName evidence="5">GntR family transcriptional regulator</fullName>
    </submittedName>
</protein>
<dbReference type="SUPFAM" id="SSF46785">
    <property type="entry name" value="Winged helix' DNA-binding domain"/>
    <property type="match status" value="1"/>
</dbReference>
<accession>A0ABY6FQG1</accession>
<evidence type="ECO:0000256" key="3">
    <source>
        <dbReference type="ARBA" id="ARBA00023163"/>
    </source>
</evidence>
<dbReference type="GeneID" id="95606162"/>
<dbReference type="Gene3D" id="1.10.10.10">
    <property type="entry name" value="Winged helix-like DNA-binding domain superfamily/Winged helix DNA-binding domain"/>
    <property type="match status" value="1"/>
</dbReference>
<keyword evidence="2" id="KW-0238">DNA-binding</keyword>
<dbReference type="InterPro" id="IPR036388">
    <property type="entry name" value="WH-like_DNA-bd_sf"/>
</dbReference>
<dbReference type="RefSeq" id="WP_152273724.1">
    <property type="nucleotide sequence ID" value="NZ_BAAAKG010000001.1"/>
</dbReference>
<keyword evidence="3" id="KW-0804">Transcription</keyword>
<dbReference type="Pfam" id="PF00392">
    <property type="entry name" value="GntR"/>
    <property type="match status" value="1"/>
</dbReference>
<dbReference type="PANTHER" id="PTHR38445">
    <property type="entry name" value="HTH-TYPE TRANSCRIPTIONAL REPRESSOR YTRA"/>
    <property type="match status" value="1"/>
</dbReference>
<name>A0ABY6FQG1_9MICC</name>
<dbReference type="SMART" id="SM00345">
    <property type="entry name" value="HTH_GNTR"/>
    <property type="match status" value="1"/>
</dbReference>
<evidence type="ECO:0000256" key="1">
    <source>
        <dbReference type="ARBA" id="ARBA00023015"/>
    </source>
</evidence>
<reference evidence="5" key="1">
    <citation type="submission" date="2022-09" db="EMBL/GenBank/DDBJ databases">
        <authorList>
            <person name="Li D."/>
            <person name="Cheng J."/>
            <person name="Li Y."/>
        </authorList>
    </citation>
    <scope>NUCLEOTIDE SEQUENCE</scope>
    <source>
        <strain evidence="5">DL</strain>
    </source>
</reference>
<keyword evidence="6" id="KW-1185">Reference proteome</keyword>
<dbReference type="PANTHER" id="PTHR38445:SF9">
    <property type="entry name" value="HTH-TYPE TRANSCRIPTIONAL REPRESSOR YTRA"/>
    <property type="match status" value="1"/>
</dbReference>
<dbReference type="InterPro" id="IPR000524">
    <property type="entry name" value="Tscrpt_reg_HTH_GntR"/>
</dbReference>
<evidence type="ECO:0000313" key="5">
    <source>
        <dbReference type="EMBL" id="UYB35455.1"/>
    </source>
</evidence>
<gene>
    <name evidence="5" type="ORF">N9A08_12570</name>
</gene>
<evidence type="ECO:0000259" key="4">
    <source>
        <dbReference type="PROSITE" id="PS50949"/>
    </source>
</evidence>
<proteinExistence type="predicted"/>
<evidence type="ECO:0000313" key="6">
    <source>
        <dbReference type="Proteomes" id="UP001063368"/>
    </source>
</evidence>
<evidence type="ECO:0000256" key="2">
    <source>
        <dbReference type="ARBA" id="ARBA00023125"/>
    </source>
</evidence>
<dbReference type="CDD" id="cd07377">
    <property type="entry name" value="WHTH_GntR"/>
    <property type="match status" value="1"/>
</dbReference>
<keyword evidence="1" id="KW-0805">Transcription regulation</keyword>
<dbReference type="InterPro" id="IPR036390">
    <property type="entry name" value="WH_DNA-bd_sf"/>
</dbReference>
<dbReference type="PROSITE" id="PS50949">
    <property type="entry name" value="HTH_GNTR"/>
    <property type="match status" value="1"/>
</dbReference>
<dbReference type="EMBL" id="CP106856">
    <property type="protein sequence ID" value="UYB35455.1"/>
    <property type="molecule type" value="Genomic_DNA"/>
</dbReference>
<sequence length="133" mass="13523">MSAQIRVDLASPVPPYEQIRSQVSALAAAGVLAPGNRLPTIRTLAADLGVAPGTVARAYKELETEGTVTALRRRGTVISQRAAAPAGEAGGLPAEVSAAVGHLAETARRHGVPDAVVLSALASAMSLPTRLEP</sequence>